<keyword evidence="3" id="KW-0521">NADP</keyword>
<evidence type="ECO:0000256" key="6">
    <source>
        <dbReference type="ARBA" id="ARBA00047696"/>
    </source>
</evidence>
<dbReference type="InterPro" id="IPR022675">
    <property type="entry name" value="G6P_DH_C"/>
</dbReference>
<dbReference type="GO" id="GO:0009051">
    <property type="term" value="P:pentose-phosphate shunt, oxidative branch"/>
    <property type="evidence" value="ECO:0007669"/>
    <property type="project" value="TreeGrafter"/>
</dbReference>
<comment type="pathway">
    <text evidence="1">Carbohydrate degradation; pentose phosphate pathway.</text>
</comment>
<evidence type="ECO:0000313" key="9">
    <source>
        <dbReference type="Proteomes" id="UP000887567"/>
    </source>
</evidence>
<dbReference type="RefSeq" id="XP_020909933.1">
    <property type="nucleotide sequence ID" value="XM_021054274.2"/>
</dbReference>
<keyword evidence="4" id="KW-0560">Oxidoreductase</keyword>
<dbReference type="GO" id="GO:0050661">
    <property type="term" value="F:NADP binding"/>
    <property type="evidence" value="ECO:0007669"/>
    <property type="project" value="InterPro"/>
</dbReference>
<evidence type="ECO:0000256" key="3">
    <source>
        <dbReference type="ARBA" id="ARBA00022857"/>
    </source>
</evidence>
<dbReference type="Pfam" id="PF02781">
    <property type="entry name" value="G6PD_C"/>
    <property type="match status" value="1"/>
</dbReference>
<dbReference type="EnsemblMetazoa" id="XM_021054274.2">
    <property type="protein sequence ID" value="XP_020909933.1"/>
    <property type="gene ID" value="LOC110247805"/>
</dbReference>
<organism evidence="8 9">
    <name type="scientific">Exaiptasia diaphana</name>
    <name type="common">Tropical sea anemone</name>
    <name type="synonym">Aiptasia pulchella</name>
    <dbReference type="NCBI Taxonomy" id="2652724"/>
    <lineage>
        <taxon>Eukaryota</taxon>
        <taxon>Metazoa</taxon>
        <taxon>Cnidaria</taxon>
        <taxon>Anthozoa</taxon>
        <taxon>Hexacorallia</taxon>
        <taxon>Actiniaria</taxon>
        <taxon>Aiptasiidae</taxon>
        <taxon>Exaiptasia</taxon>
    </lineage>
</organism>
<comment type="catalytic activity">
    <reaction evidence="6">
        <text>D-glucose 6-phosphate + NADP(+) = 6-phospho-D-glucono-1,5-lactone + NADPH + H(+)</text>
        <dbReference type="Rhea" id="RHEA:15841"/>
        <dbReference type="ChEBI" id="CHEBI:15378"/>
        <dbReference type="ChEBI" id="CHEBI:57783"/>
        <dbReference type="ChEBI" id="CHEBI:57955"/>
        <dbReference type="ChEBI" id="CHEBI:58349"/>
        <dbReference type="ChEBI" id="CHEBI:61548"/>
        <dbReference type="EC" id="1.1.1.49"/>
    </reaction>
    <physiologicalReaction direction="left-to-right" evidence="6">
        <dbReference type="Rhea" id="RHEA:15842"/>
    </physiologicalReaction>
</comment>
<dbReference type="PANTHER" id="PTHR23429:SF0">
    <property type="entry name" value="GLUCOSE-6-PHOSPHATE 1-DEHYDROGENASE"/>
    <property type="match status" value="1"/>
</dbReference>
<evidence type="ECO:0000313" key="8">
    <source>
        <dbReference type="EnsemblMetazoa" id="XP_020909933.1"/>
    </source>
</evidence>
<dbReference type="GO" id="GO:0005829">
    <property type="term" value="C:cytosol"/>
    <property type="evidence" value="ECO:0007669"/>
    <property type="project" value="TreeGrafter"/>
</dbReference>
<dbReference type="GO" id="GO:0004345">
    <property type="term" value="F:glucose-6-phosphate dehydrogenase activity"/>
    <property type="evidence" value="ECO:0007669"/>
    <property type="project" value="UniProtKB-EC"/>
</dbReference>
<dbReference type="SUPFAM" id="SSF55347">
    <property type="entry name" value="Glyceraldehyde-3-phosphate dehydrogenase-like, C-terminal domain"/>
    <property type="match status" value="1"/>
</dbReference>
<dbReference type="OrthoDB" id="60984at2759"/>
<feature type="domain" description="Glucose-6-phosphate dehydrogenase C-terminal" evidence="7">
    <location>
        <begin position="2"/>
        <end position="97"/>
    </location>
</feature>
<dbReference type="EC" id="1.1.1.49" evidence="2"/>
<reference evidence="8" key="1">
    <citation type="submission" date="2022-11" db="UniProtKB">
        <authorList>
            <consortium name="EnsemblMetazoa"/>
        </authorList>
    </citation>
    <scope>IDENTIFICATION</scope>
</reference>
<dbReference type="KEGG" id="epa:110247805"/>
<evidence type="ECO:0000256" key="5">
    <source>
        <dbReference type="ARBA" id="ARBA00023277"/>
    </source>
</evidence>
<dbReference type="GO" id="GO:0006006">
    <property type="term" value="P:glucose metabolic process"/>
    <property type="evidence" value="ECO:0007669"/>
    <property type="project" value="InterPro"/>
</dbReference>
<dbReference type="Gene3D" id="3.30.360.10">
    <property type="entry name" value="Dihydrodipicolinate Reductase, domain 2"/>
    <property type="match status" value="1"/>
</dbReference>
<dbReference type="InterPro" id="IPR001282">
    <property type="entry name" value="G6P_DH"/>
</dbReference>
<dbReference type="OMA" id="AIAGECC"/>
<dbReference type="PANTHER" id="PTHR23429">
    <property type="entry name" value="GLUCOSE-6-PHOSPHATE 1-DEHYDROGENASE G6PD"/>
    <property type="match status" value="1"/>
</dbReference>
<keyword evidence="9" id="KW-1185">Reference proteome</keyword>
<dbReference type="Proteomes" id="UP000887567">
    <property type="component" value="Unplaced"/>
</dbReference>
<evidence type="ECO:0000256" key="1">
    <source>
        <dbReference type="ARBA" id="ARBA00004959"/>
    </source>
</evidence>
<protein>
    <recommendedName>
        <fullName evidence="2">glucose-6-phosphate dehydrogenase (NADP(+))</fullName>
        <ecNumber evidence="2">1.1.1.49</ecNumber>
    </recommendedName>
</protein>
<evidence type="ECO:0000256" key="4">
    <source>
        <dbReference type="ARBA" id="ARBA00023002"/>
    </source>
</evidence>
<dbReference type="AlphaFoldDB" id="A0A913XUC5"/>
<evidence type="ECO:0000259" key="7">
    <source>
        <dbReference type="Pfam" id="PF02781"/>
    </source>
</evidence>
<keyword evidence="5" id="KW-0119">Carbohydrate metabolism</keyword>
<evidence type="ECO:0000256" key="2">
    <source>
        <dbReference type="ARBA" id="ARBA00013019"/>
    </source>
</evidence>
<name>A0A913XUC5_EXADI</name>
<sequence length="111" mass="12938">MIKEAGMSYKPVESELDLTYSHRYQDVKMPDAYERLIIDVLAGSQGNFVRSDELEEAWRVFTPLLHQIEKEKIKPIPYKFGSRGPSESDDLVKSMGFIYSDTYQWDKKPNN</sequence>
<proteinExistence type="predicted"/>
<dbReference type="GeneID" id="110247805"/>
<accession>A0A913XUC5</accession>